<dbReference type="EMBL" id="LT629799">
    <property type="protein sequence ID" value="SDV04409.1"/>
    <property type="molecule type" value="Genomic_DNA"/>
</dbReference>
<organism evidence="2 3">
    <name type="scientific">Microlunatus sagamiharensis</name>
    <dbReference type="NCBI Taxonomy" id="546874"/>
    <lineage>
        <taxon>Bacteria</taxon>
        <taxon>Bacillati</taxon>
        <taxon>Actinomycetota</taxon>
        <taxon>Actinomycetes</taxon>
        <taxon>Propionibacteriales</taxon>
        <taxon>Propionibacteriaceae</taxon>
        <taxon>Microlunatus</taxon>
    </lineage>
</organism>
<gene>
    <name evidence="2" type="ORF">SAMN04488544_3970</name>
</gene>
<name>A0A1H2NG12_9ACTN</name>
<dbReference type="SUPFAM" id="SSF53448">
    <property type="entry name" value="Nucleotide-diphospho-sugar transferases"/>
    <property type="match status" value="1"/>
</dbReference>
<dbReference type="GO" id="GO:0016740">
    <property type="term" value="F:transferase activity"/>
    <property type="evidence" value="ECO:0007669"/>
    <property type="project" value="UniProtKB-KW"/>
</dbReference>
<dbReference type="PANTHER" id="PTHR43179:SF7">
    <property type="entry name" value="RHAMNOSYLTRANSFERASE WBBL"/>
    <property type="match status" value="1"/>
</dbReference>
<dbReference type="InterPro" id="IPR001173">
    <property type="entry name" value="Glyco_trans_2-like"/>
</dbReference>
<evidence type="ECO:0000313" key="2">
    <source>
        <dbReference type="EMBL" id="SDV04409.1"/>
    </source>
</evidence>
<proteinExistence type="predicted"/>
<dbReference type="PANTHER" id="PTHR43179">
    <property type="entry name" value="RHAMNOSYLTRANSFERASE WBBL"/>
    <property type="match status" value="1"/>
</dbReference>
<dbReference type="OrthoDB" id="9771846at2"/>
<evidence type="ECO:0000313" key="3">
    <source>
        <dbReference type="Proteomes" id="UP000198825"/>
    </source>
</evidence>
<dbReference type="AlphaFoldDB" id="A0A1H2NG12"/>
<dbReference type="Pfam" id="PF13632">
    <property type="entry name" value="Glyco_trans_2_3"/>
    <property type="match status" value="1"/>
</dbReference>
<keyword evidence="2" id="KW-0808">Transferase</keyword>
<keyword evidence="3" id="KW-1185">Reference proteome</keyword>
<sequence length="315" mass="34316">MNVTAEGPTAVVVVNYGASALLETNLVQVDDEVAGLVVVVVDNFTSTAEQDAVRALCDRRRWHLVASPTNLGFGSGMNAGVEVAIGAGAEQLLLLNPDARIDAASLGLLVDAVRAEPLTMVGPVLRTASGALWSDGHDLYLDRGRMRATRKREGSPRVAEWLTGACLVLSTTLWQRVGGFDDRYFLYWEDVDLSWRVLEAGGRLRVVRDAVAVHDEGGTQVRSSERALSTTYYYFNIRNRLVFAAHHLPTRDRLRWALTAPSEAWAVLLRGGRRQLVHSPDPWRAAVTGTFAGLRALVGGRAAARDRRGGHGQQP</sequence>
<dbReference type="InterPro" id="IPR029044">
    <property type="entry name" value="Nucleotide-diphossugar_trans"/>
</dbReference>
<feature type="domain" description="Glycosyltransferase 2-like" evidence="1">
    <location>
        <begin position="93"/>
        <end position="235"/>
    </location>
</feature>
<reference evidence="3" key="1">
    <citation type="submission" date="2016-10" db="EMBL/GenBank/DDBJ databases">
        <authorList>
            <person name="Varghese N."/>
            <person name="Submissions S."/>
        </authorList>
    </citation>
    <scope>NUCLEOTIDE SEQUENCE [LARGE SCALE GENOMIC DNA]</scope>
    <source>
        <strain evidence="3">DSM 21743</strain>
    </source>
</reference>
<accession>A0A1H2NG12</accession>
<dbReference type="STRING" id="546874.SAMN04488544_3970"/>
<dbReference type="RefSeq" id="WP_091078540.1">
    <property type="nucleotide sequence ID" value="NZ_LT629799.1"/>
</dbReference>
<dbReference type="Proteomes" id="UP000198825">
    <property type="component" value="Chromosome I"/>
</dbReference>
<dbReference type="Gene3D" id="3.90.550.10">
    <property type="entry name" value="Spore Coat Polysaccharide Biosynthesis Protein SpsA, Chain A"/>
    <property type="match status" value="1"/>
</dbReference>
<evidence type="ECO:0000259" key="1">
    <source>
        <dbReference type="Pfam" id="PF13632"/>
    </source>
</evidence>
<protein>
    <submittedName>
        <fullName evidence="2">Glycosyltransferase, GT2 family</fullName>
    </submittedName>
</protein>